<evidence type="ECO:0000313" key="3">
    <source>
        <dbReference type="Proteomes" id="UP000799778"/>
    </source>
</evidence>
<dbReference type="PANTHER" id="PTHR47643">
    <property type="entry name" value="TPR DOMAIN PROTEIN (AFU_ORTHOLOGUE AFUA_5G12710)"/>
    <property type="match status" value="1"/>
</dbReference>
<feature type="domain" description="SET" evidence="1">
    <location>
        <begin position="344"/>
        <end position="543"/>
    </location>
</feature>
<dbReference type="Proteomes" id="UP000799778">
    <property type="component" value="Unassembled WGS sequence"/>
</dbReference>
<dbReference type="InterPro" id="IPR011990">
    <property type="entry name" value="TPR-like_helical_dom_sf"/>
</dbReference>
<protein>
    <submittedName>
        <fullName evidence="2">SET domain-containing protein</fullName>
    </submittedName>
</protein>
<dbReference type="PANTHER" id="PTHR47643:SF2">
    <property type="entry name" value="TPR DOMAIN PROTEIN (AFU_ORTHOLOGUE AFUA_5G12710)"/>
    <property type="match status" value="1"/>
</dbReference>
<evidence type="ECO:0000313" key="2">
    <source>
        <dbReference type="EMBL" id="KAF2010165.1"/>
    </source>
</evidence>
<sequence>MEDAWAAGLEAQKTILREAERRKGEKPNDLKSREESLRWFSKSVRDAIFGEDTWHPLVRLSFLTPTYPPCTTPLAQLEPITIEDLGLETHHRGRYIALRAITPPLQKDTVVAIAEDVLDRVTILQLCLQEEEGVRTAGDIINVGTVVLVKEPFFKITETGDYALRVDHPSDLIYASELNELYPREWRQDVPTDAKMYKVAGDLAMGNNKYWKAIEAYTNALVSSTDPDAIAIIKRNRSLAYLKTHQFDAALLDSGYPNFGPKPSEKALFRAGEALYSLQRFEECRQVLETLHTEYPQNPLAKPKLERAQNRYVEMDTGVYNFKAMQRDVHDHNAPDLDYATYIGPVEIRESIGKGRGLFLTEYVKAGALILCEKAFARAHVPQTPEPGSITTMLIDPFKDIRHVHGQAELQQMVTQKIYTNPSLASRFTTLHCGTYETVNESVVDETPVVDAFLAHAITWLNMFACPISSLHSHRQDMEEETRQGPTPLSILHGRHSVGIWTHASYLNHSCTSNTRRSFIGDMMIVRATRDLDAGTELSFWYQVPDFQLSPTRGSQQERLQSWGFTCTCAICQDENHTTTATLEERMRIIVGLKRAYFAPTEDKTKTQIIKRQLKALNATYTQPAEDVPRLLVWQSQLELAQLYIKRQKPEKALNAAREFFTSLGYRVVGLDATTSRFEILRWGLFQDRSIQAFFVIYNAFLELQDWQNAKVAAKYAMTAVKVVVGEDDSLGL</sequence>
<dbReference type="PROSITE" id="PS50280">
    <property type="entry name" value="SET"/>
    <property type="match status" value="1"/>
</dbReference>
<dbReference type="Pfam" id="PF00856">
    <property type="entry name" value="SET"/>
    <property type="match status" value="1"/>
</dbReference>
<dbReference type="InterPro" id="IPR001214">
    <property type="entry name" value="SET_dom"/>
</dbReference>
<dbReference type="InterPro" id="IPR053209">
    <property type="entry name" value="Gramillin-biosynth_MTr"/>
</dbReference>
<dbReference type="InterPro" id="IPR046341">
    <property type="entry name" value="SET_dom_sf"/>
</dbReference>
<dbReference type="Gene3D" id="1.25.40.10">
    <property type="entry name" value="Tetratricopeptide repeat domain"/>
    <property type="match status" value="1"/>
</dbReference>
<organism evidence="2 3">
    <name type="scientific">Aaosphaeria arxii CBS 175.79</name>
    <dbReference type="NCBI Taxonomy" id="1450172"/>
    <lineage>
        <taxon>Eukaryota</taxon>
        <taxon>Fungi</taxon>
        <taxon>Dikarya</taxon>
        <taxon>Ascomycota</taxon>
        <taxon>Pezizomycotina</taxon>
        <taxon>Dothideomycetes</taxon>
        <taxon>Pleosporomycetidae</taxon>
        <taxon>Pleosporales</taxon>
        <taxon>Pleosporales incertae sedis</taxon>
        <taxon>Aaosphaeria</taxon>
    </lineage>
</organism>
<dbReference type="RefSeq" id="XP_033378504.1">
    <property type="nucleotide sequence ID" value="XM_033523916.1"/>
</dbReference>
<dbReference type="GeneID" id="54281313"/>
<dbReference type="OrthoDB" id="3790923at2759"/>
<reference evidence="2" key="1">
    <citation type="journal article" date="2020" name="Stud. Mycol.">
        <title>101 Dothideomycetes genomes: a test case for predicting lifestyles and emergence of pathogens.</title>
        <authorList>
            <person name="Haridas S."/>
            <person name="Albert R."/>
            <person name="Binder M."/>
            <person name="Bloem J."/>
            <person name="Labutti K."/>
            <person name="Salamov A."/>
            <person name="Andreopoulos B."/>
            <person name="Baker S."/>
            <person name="Barry K."/>
            <person name="Bills G."/>
            <person name="Bluhm B."/>
            <person name="Cannon C."/>
            <person name="Castanera R."/>
            <person name="Culley D."/>
            <person name="Daum C."/>
            <person name="Ezra D."/>
            <person name="Gonzalez J."/>
            <person name="Henrissat B."/>
            <person name="Kuo A."/>
            <person name="Liang C."/>
            <person name="Lipzen A."/>
            <person name="Lutzoni F."/>
            <person name="Magnuson J."/>
            <person name="Mondo S."/>
            <person name="Nolan M."/>
            <person name="Ohm R."/>
            <person name="Pangilinan J."/>
            <person name="Park H.-J."/>
            <person name="Ramirez L."/>
            <person name="Alfaro M."/>
            <person name="Sun H."/>
            <person name="Tritt A."/>
            <person name="Yoshinaga Y."/>
            <person name="Zwiers L.-H."/>
            <person name="Turgeon B."/>
            <person name="Goodwin S."/>
            <person name="Spatafora J."/>
            <person name="Crous P."/>
            <person name="Grigoriev I."/>
        </authorList>
    </citation>
    <scope>NUCLEOTIDE SEQUENCE</scope>
    <source>
        <strain evidence="2">CBS 175.79</strain>
    </source>
</reference>
<evidence type="ECO:0000259" key="1">
    <source>
        <dbReference type="PROSITE" id="PS50280"/>
    </source>
</evidence>
<dbReference type="SUPFAM" id="SSF82199">
    <property type="entry name" value="SET domain"/>
    <property type="match status" value="1"/>
</dbReference>
<dbReference type="EMBL" id="ML978077">
    <property type="protein sequence ID" value="KAF2010165.1"/>
    <property type="molecule type" value="Genomic_DNA"/>
</dbReference>
<accession>A0A6A5XAR3</accession>
<dbReference type="Gene3D" id="2.170.270.10">
    <property type="entry name" value="SET domain"/>
    <property type="match status" value="1"/>
</dbReference>
<dbReference type="SMART" id="SM00317">
    <property type="entry name" value="SET"/>
    <property type="match status" value="1"/>
</dbReference>
<dbReference type="SUPFAM" id="SSF48452">
    <property type="entry name" value="TPR-like"/>
    <property type="match status" value="1"/>
</dbReference>
<keyword evidence="3" id="KW-1185">Reference proteome</keyword>
<gene>
    <name evidence="2" type="ORF">BU24DRAFT_356858</name>
</gene>
<name>A0A6A5XAR3_9PLEO</name>
<proteinExistence type="predicted"/>
<dbReference type="AlphaFoldDB" id="A0A6A5XAR3"/>